<proteinExistence type="predicted"/>
<dbReference type="Proteomes" id="UP000014148">
    <property type="component" value="Unassembled WGS sequence"/>
</dbReference>
<comment type="caution">
    <text evidence="1">The sequence shown here is derived from an EMBL/GenBank/DDBJ whole genome shotgun (WGS) entry which is preliminary data.</text>
</comment>
<gene>
    <name evidence="2" type="ORF">I585_01360</name>
    <name evidence="1" type="ORF">UAI_04379</name>
</gene>
<dbReference type="EMBL" id="AJAK01000031">
    <property type="protein sequence ID" value="EOH72095.1"/>
    <property type="molecule type" value="Genomic_DNA"/>
</dbReference>
<reference evidence="2 4" key="2">
    <citation type="submission" date="2013-03" db="EMBL/GenBank/DDBJ databases">
        <title>The Genome Sequence of Enterococcus malodoratus ATCC_43197 (PacBio/Illumina hybrid assembly).</title>
        <authorList>
            <consortium name="The Broad Institute Genomics Platform"/>
            <consortium name="The Broad Institute Genome Sequencing Center for Infectious Disease"/>
            <person name="Earl A."/>
            <person name="Russ C."/>
            <person name="Gilmore M."/>
            <person name="Surin D."/>
            <person name="Walker B."/>
            <person name="Young S."/>
            <person name="Zeng Q."/>
            <person name="Gargeya S."/>
            <person name="Fitzgerald M."/>
            <person name="Haas B."/>
            <person name="Abouelleil A."/>
            <person name="Allen A.W."/>
            <person name="Alvarado L."/>
            <person name="Arachchi H.M."/>
            <person name="Berlin A.M."/>
            <person name="Chapman S.B."/>
            <person name="Gainer-Dewar J."/>
            <person name="Goldberg J."/>
            <person name="Griggs A."/>
            <person name="Gujja S."/>
            <person name="Hansen M."/>
            <person name="Howarth C."/>
            <person name="Imamovic A."/>
            <person name="Ireland A."/>
            <person name="Larimer J."/>
            <person name="McCowan C."/>
            <person name="Murphy C."/>
            <person name="Pearson M."/>
            <person name="Poon T.W."/>
            <person name="Priest M."/>
            <person name="Roberts A."/>
            <person name="Saif S."/>
            <person name="Shea T."/>
            <person name="Sisk P."/>
            <person name="Sykes S."/>
            <person name="Wortman J."/>
            <person name="Nusbaum C."/>
            <person name="Birren B."/>
        </authorList>
    </citation>
    <scope>NUCLEOTIDE SEQUENCE [LARGE SCALE GENOMIC DNA]</scope>
    <source>
        <strain evidence="2 4">ATCC 43197</strain>
    </source>
</reference>
<protein>
    <submittedName>
        <fullName evidence="1">Uncharacterized protein</fullName>
    </submittedName>
</protein>
<dbReference type="PATRIC" id="fig|1158601.3.peg.4347"/>
<evidence type="ECO:0000313" key="4">
    <source>
        <dbReference type="Proteomes" id="UP000014148"/>
    </source>
</evidence>
<dbReference type="AlphaFoldDB" id="R2QKA2"/>
<reference evidence="1 3" key="1">
    <citation type="submission" date="2013-02" db="EMBL/GenBank/DDBJ databases">
        <title>The Genome Sequence of Enterococcus malodoratus ATCC_43197.</title>
        <authorList>
            <consortium name="The Broad Institute Genome Sequencing Platform"/>
            <consortium name="The Broad Institute Genome Sequencing Center for Infectious Disease"/>
            <person name="Earl A.M."/>
            <person name="Gilmore M.S."/>
            <person name="Lebreton F."/>
            <person name="Walker B."/>
            <person name="Young S.K."/>
            <person name="Zeng Q."/>
            <person name="Gargeya S."/>
            <person name="Fitzgerald M."/>
            <person name="Haas B."/>
            <person name="Abouelleil A."/>
            <person name="Alvarado L."/>
            <person name="Arachchi H.M."/>
            <person name="Berlin A.M."/>
            <person name="Chapman S.B."/>
            <person name="Dewar J."/>
            <person name="Goldberg J."/>
            <person name="Griggs A."/>
            <person name="Gujja S."/>
            <person name="Hansen M."/>
            <person name="Howarth C."/>
            <person name="Imamovic A."/>
            <person name="Larimer J."/>
            <person name="McCowan C."/>
            <person name="Murphy C."/>
            <person name="Neiman D."/>
            <person name="Pearson M."/>
            <person name="Priest M."/>
            <person name="Roberts A."/>
            <person name="Saif S."/>
            <person name="Shea T."/>
            <person name="Sisk P."/>
            <person name="Sykes S."/>
            <person name="Wortman J."/>
            <person name="Nusbaum C."/>
            <person name="Birren B."/>
        </authorList>
    </citation>
    <scope>NUCLEOTIDE SEQUENCE [LARGE SCALE GENOMIC DNA]</scope>
    <source>
        <strain evidence="1 3">ATCC 43197</strain>
    </source>
</reference>
<dbReference type="STRING" id="71451.RV07_GL003720"/>
<sequence>MSEFIFWYEHDQFQEFRQLIESVLTTLKPKNEPFVGLPKEMKAKYRNDPAMYQRYVLQRVRYIKEREQQRQRFIKWCSKEVIEQLTQLYPEVDRVQIVSETISGLNQLFLERYESQIMYSLEINF</sequence>
<dbReference type="RefSeq" id="WP_010743150.1">
    <property type="nucleotide sequence ID" value="NZ_KB946253.1"/>
</dbReference>
<name>R2QKA2_9ENTE</name>
<evidence type="ECO:0000313" key="1">
    <source>
        <dbReference type="EMBL" id="EOH72095.1"/>
    </source>
</evidence>
<accession>R2QKA2</accession>
<evidence type="ECO:0000313" key="3">
    <source>
        <dbReference type="Proteomes" id="UP000013783"/>
    </source>
</evidence>
<keyword evidence="4" id="KW-1185">Reference proteome</keyword>
<dbReference type="Proteomes" id="UP000013783">
    <property type="component" value="Unassembled WGS sequence"/>
</dbReference>
<organism evidence="1 3">
    <name type="scientific">Enterococcus malodoratus ATCC 43197</name>
    <dbReference type="NCBI Taxonomy" id="1158601"/>
    <lineage>
        <taxon>Bacteria</taxon>
        <taxon>Bacillati</taxon>
        <taxon>Bacillota</taxon>
        <taxon>Bacilli</taxon>
        <taxon>Lactobacillales</taxon>
        <taxon>Enterococcaceae</taxon>
        <taxon>Enterococcus</taxon>
    </lineage>
</organism>
<evidence type="ECO:0000313" key="2">
    <source>
        <dbReference type="EMBL" id="EOT69881.1"/>
    </source>
</evidence>
<dbReference type="EMBL" id="ASWA01000002">
    <property type="protein sequence ID" value="EOT69881.1"/>
    <property type="molecule type" value="Genomic_DNA"/>
</dbReference>